<accession>A0A6G0U6T4</accession>
<evidence type="ECO:0000313" key="6">
    <source>
        <dbReference type="EMBL" id="KAE9543936.1"/>
    </source>
</evidence>
<dbReference type="Pfam" id="PF04500">
    <property type="entry name" value="FLYWCH"/>
    <property type="match status" value="1"/>
</dbReference>
<dbReference type="GO" id="GO:0008270">
    <property type="term" value="F:zinc ion binding"/>
    <property type="evidence" value="ECO:0007669"/>
    <property type="project" value="UniProtKB-KW"/>
</dbReference>
<evidence type="ECO:0000256" key="1">
    <source>
        <dbReference type="ARBA" id="ARBA00022723"/>
    </source>
</evidence>
<keyword evidence="2" id="KW-0863">Zinc-finger</keyword>
<gene>
    <name evidence="6" type="ORF">AGLY_001914</name>
</gene>
<evidence type="ECO:0000259" key="4">
    <source>
        <dbReference type="Pfam" id="PF04500"/>
    </source>
</evidence>
<dbReference type="OrthoDB" id="6586959at2759"/>
<sequence length="386" mass="44792">MSEKATFIESSRGKPLIIRDSYKYFLAYKLKSELSRWRCCLTTCQAVIYTDKNEEIVADELHKNVHNHAIAKKMNNACKRKAIDDLFSRSKKVILKELGQSSADCSNFDDTDIYKIRKNIYAARQSLLPNLSKNVEEVHLAINNMDIKTTSEEQFLLVNDDSKNVLIFSCYQTLKFLCESENIYCDGTFTHSAKHFNQMFTIHGFKNGHYIPVVFCLLVNKSTDTYINTFNHIILKCIELKLTINPKSITIDFEQAIHDAVSIVWPDTLIVGCKFHLTQSWFRKIQNLGLVQYYKEKNSEIGSWIRNTFGLTFLSPQEVSKCFIEDFMSIIPNDQRVSQYADYLTDTYISENSIFPPVIFGQNRLLRYQEPLMHAILPLSFQRKLL</sequence>
<dbReference type="PANTHER" id="PTHR47160">
    <property type="entry name" value="PUTATIVE-RELATED"/>
    <property type="match status" value="1"/>
</dbReference>
<protein>
    <recommendedName>
        <fullName evidence="8">MULE transposase domain-containing protein</fullName>
    </recommendedName>
</protein>
<feature type="domain" description="FLYWCH-type" evidence="4">
    <location>
        <begin position="7"/>
        <end position="68"/>
    </location>
</feature>
<evidence type="ECO:0000313" key="7">
    <source>
        <dbReference type="Proteomes" id="UP000475862"/>
    </source>
</evidence>
<evidence type="ECO:0000256" key="2">
    <source>
        <dbReference type="ARBA" id="ARBA00022771"/>
    </source>
</evidence>
<evidence type="ECO:0008006" key="8">
    <source>
        <dbReference type="Google" id="ProtNLM"/>
    </source>
</evidence>
<dbReference type="AlphaFoldDB" id="A0A6G0U6T4"/>
<name>A0A6G0U6T4_APHGL</name>
<keyword evidence="7" id="KW-1185">Reference proteome</keyword>
<evidence type="ECO:0000259" key="5">
    <source>
        <dbReference type="Pfam" id="PF10551"/>
    </source>
</evidence>
<dbReference type="Gene3D" id="2.20.25.240">
    <property type="match status" value="1"/>
</dbReference>
<reference evidence="6 7" key="1">
    <citation type="submission" date="2019-08" db="EMBL/GenBank/DDBJ databases">
        <title>The genome of the soybean aphid Biotype 1, its phylome, world population structure and adaptation to the North American continent.</title>
        <authorList>
            <person name="Giordano R."/>
            <person name="Donthu R.K."/>
            <person name="Hernandez A.G."/>
            <person name="Wright C.L."/>
            <person name="Zimin A.V."/>
        </authorList>
    </citation>
    <scope>NUCLEOTIDE SEQUENCE [LARGE SCALE GENOMIC DNA]</scope>
    <source>
        <tissue evidence="6">Whole aphids</tissue>
    </source>
</reference>
<dbReference type="InterPro" id="IPR007588">
    <property type="entry name" value="Znf_FLYWCH"/>
</dbReference>
<proteinExistence type="predicted"/>
<organism evidence="6 7">
    <name type="scientific">Aphis glycines</name>
    <name type="common">Soybean aphid</name>
    <dbReference type="NCBI Taxonomy" id="307491"/>
    <lineage>
        <taxon>Eukaryota</taxon>
        <taxon>Metazoa</taxon>
        <taxon>Ecdysozoa</taxon>
        <taxon>Arthropoda</taxon>
        <taxon>Hexapoda</taxon>
        <taxon>Insecta</taxon>
        <taxon>Pterygota</taxon>
        <taxon>Neoptera</taxon>
        <taxon>Paraneoptera</taxon>
        <taxon>Hemiptera</taxon>
        <taxon>Sternorrhyncha</taxon>
        <taxon>Aphidomorpha</taxon>
        <taxon>Aphidoidea</taxon>
        <taxon>Aphididae</taxon>
        <taxon>Aphidini</taxon>
        <taxon>Aphis</taxon>
        <taxon>Aphis</taxon>
    </lineage>
</organism>
<dbReference type="InterPro" id="IPR018289">
    <property type="entry name" value="MULE_transposase_dom"/>
</dbReference>
<feature type="domain" description="MULE transposase" evidence="5">
    <location>
        <begin position="184"/>
        <end position="279"/>
    </location>
</feature>
<dbReference type="Pfam" id="PF10551">
    <property type="entry name" value="MULE"/>
    <property type="match status" value="1"/>
</dbReference>
<keyword evidence="3" id="KW-0862">Zinc</keyword>
<dbReference type="Proteomes" id="UP000475862">
    <property type="component" value="Unassembled WGS sequence"/>
</dbReference>
<keyword evidence="1" id="KW-0479">Metal-binding</keyword>
<evidence type="ECO:0000256" key="3">
    <source>
        <dbReference type="ARBA" id="ARBA00022833"/>
    </source>
</evidence>
<dbReference type="EMBL" id="VYZN01000004">
    <property type="protein sequence ID" value="KAE9543936.1"/>
    <property type="molecule type" value="Genomic_DNA"/>
</dbReference>
<comment type="caution">
    <text evidence="6">The sequence shown here is derived from an EMBL/GenBank/DDBJ whole genome shotgun (WGS) entry which is preliminary data.</text>
</comment>
<dbReference type="PANTHER" id="PTHR47160:SF10">
    <property type="entry name" value="MULE TRANSPOSASE DOMAIN-CONTAINING PROTEIN"/>
    <property type="match status" value="1"/>
</dbReference>